<protein>
    <submittedName>
        <fullName evidence="2">Anti-repressor SinI family protein</fullName>
    </submittedName>
</protein>
<dbReference type="GO" id="GO:0006355">
    <property type="term" value="P:regulation of DNA-templated transcription"/>
    <property type="evidence" value="ECO:0007669"/>
    <property type="project" value="InterPro"/>
</dbReference>
<feature type="domain" description="Sin" evidence="1">
    <location>
        <begin position="3"/>
        <end position="41"/>
    </location>
</feature>
<evidence type="ECO:0000313" key="3">
    <source>
        <dbReference type="Proteomes" id="UP001153387"/>
    </source>
</evidence>
<gene>
    <name evidence="2" type="ORF">OMP38_13560</name>
</gene>
<keyword evidence="3" id="KW-1185">Reference proteome</keyword>
<organism evidence="2 3">
    <name type="scientific">Cohnella ginsengisoli</name>
    <dbReference type="NCBI Taxonomy" id="425004"/>
    <lineage>
        <taxon>Bacteria</taxon>
        <taxon>Bacillati</taxon>
        <taxon>Bacillota</taxon>
        <taxon>Bacilli</taxon>
        <taxon>Bacillales</taxon>
        <taxon>Paenibacillaceae</taxon>
        <taxon>Cohnella</taxon>
    </lineage>
</organism>
<accession>A0A9X4KGD6</accession>
<reference evidence="2 3" key="1">
    <citation type="submission" date="2022-10" db="EMBL/GenBank/DDBJ databases">
        <title>Comparative genomic analysis of Cohnella hashimotonis sp. nov., isolated from the International Space Station.</title>
        <authorList>
            <person name="Simpson A."/>
            <person name="Venkateswaran K."/>
        </authorList>
    </citation>
    <scope>NUCLEOTIDE SEQUENCE [LARGE SCALE GENOMIC DNA]</scope>
    <source>
        <strain evidence="2 3">DSM 18997</strain>
    </source>
</reference>
<sequence length="50" mass="5791">MELIQNLNEQQLDPQWVALILDAREMGMSIDDIRKSLSNFQEALSMIMLP</sequence>
<dbReference type="Pfam" id="PF08671">
    <property type="entry name" value="SinI"/>
    <property type="match status" value="1"/>
</dbReference>
<dbReference type="SUPFAM" id="SSF47406">
    <property type="entry name" value="SinR repressor dimerisation domain-like"/>
    <property type="match status" value="1"/>
</dbReference>
<dbReference type="RefSeq" id="WP_277565623.1">
    <property type="nucleotide sequence ID" value="NZ_JAPDHZ010000003.1"/>
</dbReference>
<dbReference type="PROSITE" id="PS51500">
    <property type="entry name" value="SIN"/>
    <property type="match status" value="1"/>
</dbReference>
<name>A0A9X4KGD6_9BACL</name>
<dbReference type="EMBL" id="JAPDHZ010000003">
    <property type="protein sequence ID" value="MDG0791774.1"/>
    <property type="molecule type" value="Genomic_DNA"/>
</dbReference>
<evidence type="ECO:0000313" key="2">
    <source>
        <dbReference type="EMBL" id="MDG0791774.1"/>
    </source>
</evidence>
<dbReference type="GO" id="GO:0046983">
    <property type="term" value="F:protein dimerization activity"/>
    <property type="evidence" value="ECO:0007669"/>
    <property type="project" value="InterPro"/>
</dbReference>
<proteinExistence type="predicted"/>
<dbReference type="InterPro" id="IPR010981">
    <property type="entry name" value="SinR/SinI_dimer_dom"/>
</dbReference>
<dbReference type="AlphaFoldDB" id="A0A9X4KGD6"/>
<comment type="caution">
    <text evidence="2">The sequence shown here is derived from an EMBL/GenBank/DDBJ whole genome shotgun (WGS) entry which is preliminary data.</text>
</comment>
<dbReference type="InterPro" id="IPR036281">
    <property type="entry name" value="SinR/SinI_dimer_dom_sf"/>
</dbReference>
<evidence type="ECO:0000259" key="1">
    <source>
        <dbReference type="PROSITE" id="PS51500"/>
    </source>
</evidence>
<dbReference type="Proteomes" id="UP001153387">
    <property type="component" value="Unassembled WGS sequence"/>
</dbReference>